<dbReference type="Proteomes" id="UP000477782">
    <property type="component" value="Unassembled WGS sequence"/>
</dbReference>
<dbReference type="Pfam" id="PF01261">
    <property type="entry name" value="AP_endonuc_2"/>
    <property type="match status" value="1"/>
</dbReference>
<evidence type="ECO:0000313" key="2">
    <source>
        <dbReference type="EMBL" id="NEY92079.1"/>
    </source>
</evidence>
<dbReference type="RefSeq" id="WP_164628067.1">
    <property type="nucleotide sequence ID" value="NZ_JAAIVJ010000019.1"/>
</dbReference>
<dbReference type="InterPro" id="IPR013022">
    <property type="entry name" value="Xyl_isomerase-like_TIM-brl"/>
</dbReference>
<organism evidence="2 3">
    <name type="scientific">Tabrizicola oligotrophica</name>
    <dbReference type="NCBI Taxonomy" id="2710650"/>
    <lineage>
        <taxon>Bacteria</taxon>
        <taxon>Pseudomonadati</taxon>
        <taxon>Pseudomonadota</taxon>
        <taxon>Alphaproteobacteria</taxon>
        <taxon>Rhodobacterales</taxon>
        <taxon>Paracoccaceae</taxon>
        <taxon>Tabrizicola</taxon>
    </lineage>
</organism>
<comment type="caution">
    <text evidence="2">The sequence shown here is derived from an EMBL/GenBank/DDBJ whole genome shotgun (WGS) entry which is preliminary data.</text>
</comment>
<protein>
    <submittedName>
        <fullName evidence="2">Sugar phosphate isomerase/epimerase</fullName>
    </submittedName>
</protein>
<dbReference type="InterPro" id="IPR050312">
    <property type="entry name" value="IolE/XylAMocC-like"/>
</dbReference>
<keyword evidence="3" id="KW-1185">Reference proteome</keyword>
<evidence type="ECO:0000259" key="1">
    <source>
        <dbReference type="Pfam" id="PF01261"/>
    </source>
</evidence>
<name>A0A6M0QXA0_9RHOB</name>
<dbReference type="InterPro" id="IPR036237">
    <property type="entry name" value="Xyl_isomerase-like_sf"/>
</dbReference>
<evidence type="ECO:0000313" key="3">
    <source>
        <dbReference type="Proteomes" id="UP000477782"/>
    </source>
</evidence>
<reference evidence="2 3" key="1">
    <citation type="submission" date="2020-02" db="EMBL/GenBank/DDBJ databases">
        <authorList>
            <person name="Chen W.-M."/>
        </authorList>
    </citation>
    <scope>NUCLEOTIDE SEQUENCE [LARGE SCALE GENOMIC DNA]</scope>
    <source>
        <strain evidence="2 3">KMS-5</strain>
    </source>
</reference>
<dbReference type="AlphaFoldDB" id="A0A6M0QXA0"/>
<feature type="domain" description="Xylose isomerase-like TIM barrel" evidence="1">
    <location>
        <begin position="25"/>
        <end position="272"/>
    </location>
</feature>
<gene>
    <name evidence="2" type="ORF">G4Z14_17460</name>
</gene>
<dbReference type="GO" id="GO:0016853">
    <property type="term" value="F:isomerase activity"/>
    <property type="evidence" value="ECO:0007669"/>
    <property type="project" value="UniProtKB-KW"/>
</dbReference>
<keyword evidence="2" id="KW-0413">Isomerase</keyword>
<dbReference type="PANTHER" id="PTHR12110:SF21">
    <property type="entry name" value="XYLOSE ISOMERASE-LIKE TIM BARREL DOMAIN-CONTAINING PROTEIN"/>
    <property type="match status" value="1"/>
</dbReference>
<dbReference type="Gene3D" id="3.20.20.150">
    <property type="entry name" value="Divalent-metal-dependent TIM barrel enzymes"/>
    <property type="match status" value="1"/>
</dbReference>
<proteinExistence type="predicted"/>
<dbReference type="SUPFAM" id="SSF51658">
    <property type="entry name" value="Xylose isomerase-like"/>
    <property type="match status" value="1"/>
</dbReference>
<dbReference type="PANTHER" id="PTHR12110">
    <property type="entry name" value="HYDROXYPYRUVATE ISOMERASE"/>
    <property type="match status" value="1"/>
</dbReference>
<dbReference type="EMBL" id="JAAIVJ010000019">
    <property type="protein sequence ID" value="NEY92079.1"/>
    <property type="molecule type" value="Genomic_DNA"/>
</dbReference>
<accession>A0A6M0QXA0</accession>
<sequence>MAQKLIYHGLVSRHAPLAIDLEIMRQTGFQGLEVSGAKMRAALEGGITEAELAAWLAPVDVPGLGFLLDIERQGEDHAALLQDARALFRLAGIAGARGVQVLTGPVQVQAVQAFASGGSSGLYEGVLRLPRDEQVQITARNLAELADIAAEDGLLLYLEALAWAPLNRLAAQVEVIRRANRPNLRLAVDFWHCYASGDRPEDVAALPGDLIYGVHVCDSLAFAGGIPDESVLRDVPTGQGALVLQDWVDAVKSTGYQGWWSCELFCRRQQQDNSFVVARELHGLMAGLIGTGGGG</sequence>